<dbReference type="Gene3D" id="3.30.70.1440">
    <property type="entry name" value="Multidrug efflux transporter AcrB pore domain"/>
    <property type="match status" value="1"/>
</dbReference>
<evidence type="ECO:0000256" key="8">
    <source>
        <dbReference type="SAM" id="Phobius"/>
    </source>
</evidence>
<feature type="transmembrane region" description="Helical" evidence="8">
    <location>
        <begin position="993"/>
        <end position="1016"/>
    </location>
</feature>
<dbReference type="Gene3D" id="1.20.1640.10">
    <property type="entry name" value="Multidrug efflux transporter AcrB transmembrane domain"/>
    <property type="match status" value="2"/>
</dbReference>
<dbReference type="Proteomes" id="UP000009026">
    <property type="component" value="Chromosome"/>
</dbReference>
<accession>A0A0H4WUU4</accession>
<keyword evidence="10" id="KW-1185">Reference proteome</keyword>
<feature type="transmembrane region" description="Helical" evidence="8">
    <location>
        <begin position="432"/>
        <end position="453"/>
    </location>
</feature>
<dbReference type="GO" id="GO:0042910">
    <property type="term" value="F:xenobiotic transmembrane transporter activity"/>
    <property type="evidence" value="ECO:0007669"/>
    <property type="project" value="TreeGrafter"/>
</dbReference>
<dbReference type="KEGG" id="mym:A176_003476"/>
<protein>
    <submittedName>
        <fullName evidence="9">Cobalt-zinc-cadmium resistance protein CzcA</fullName>
    </submittedName>
</protein>
<dbReference type="Pfam" id="PF00873">
    <property type="entry name" value="ACR_tran"/>
    <property type="match status" value="1"/>
</dbReference>
<dbReference type="InterPro" id="IPR004763">
    <property type="entry name" value="CusA-like"/>
</dbReference>
<sequence>MIEALVRLSVRHRAWVLALTGMLALAGVAVSLQLELDAMPDITTNQVLVLTRAPGLTPEEVERLVTRPVEVALGGMPGLETQRSLSRYGLSSVTAVFADAVDPYRARQLVQERLNVLGASLPPGVDPPELGPLTGGLGEVFHFTLSSPERTGAQLLELTQLRVGPRLRSVPGVVEVNSWGGQQRTLEVRADAVRLAQRGVTLAQLRDALERATGSAPGASLPVGERHVLIRAVARPRVPADLAEALIPRVGAPAVRLGDVAEVTEGALPRIGSATSNGRGETVYVMVQMLRDANALAVTGDISAALPEVRALLPEDVRLDVVYDRATLVRGTVRTVGKNLLEGGLLVVGVLFLLLGSVRAGLLVASAIPLSMLGATAAMVALDIPGNLMSLGAIDFGLLVDGAVVMVEGLFHRLAHLSPEEKKREPREHVEETAVSLARPVFFSVLIILLVYLPILSLRGVDGKMFRPMAMTVVFALATALVLSLTFIPAAASWLIRPEHVPAREPLLVRWFERLYAPVLGRSVRSRIPVAAVALFLLGTGGWLFARAGTEFTPQLDEGDMVIQTTRAPDISLEAAVVEAGRMERTLLEGIPEVRQVVSRVGSPAVATDIMGLEMADVFVSLAPRDAWRPGLTRESLIAEMEQVLEAGAPGGEPSFTQPIQMRFNELLGGAVTDVALSIYGEDLGELSRLARKAAAMLSEEPGAVDVRVLAPPEVPLFEVAPRPLDSARAGLGAVDVLEVVRAVRSGVEVGATWDGAVRVPIVLRLTGAQDAFSLAGLPVPTDSGGLVSLSRVADVRLTSSPGLVSREGGQRRLVVGFNVRGADLGTVVARARARVEQSLAPPDGYRLTWGGQYETLTEARQRLSLVLPAVAVLIFAVLLFAFRRMRPALAIFANVPFACVGGMMALAVRDLPVSISAAVGFIALSGIAVLNGVVLMSREQRLEEEGHAPAEAVVLAARERARPVLMTALVAALGFIPMMLAQGVGAEVQRPLATVVVGGLVTSTLLTLVILPTLYPWFAGGRRAGAGA</sequence>
<dbReference type="EMBL" id="CP012109">
    <property type="protein sequence ID" value="AKQ66564.1"/>
    <property type="molecule type" value="Genomic_DNA"/>
</dbReference>
<dbReference type="SUPFAM" id="SSF82866">
    <property type="entry name" value="Multidrug efflux transporter AcrB transmembrane domain"/>
    <property type="match status" value="2"/>
</dbReference>
<evidence type="ECO:0000256" key="6">
    <source>
        <dbReference type="ARBA" id="ARBA00022989"/>
    </source>
</evidence>
<evidence type="ECO:0000256" key="5">
    <source>
        <dbReference type="ARBA" id="ARBA00022692"/>
    </source>
</evidence>
<dbReference type="STRING" id="1297742.A176_003476"/>
<dbReference type="SUPFAM" id="SSF82693">
    <property type="entry name" value="Multidrug efflux transporter AcrB pore domain, PN1, PN2, PC1 and PC2 subdomains"/>
    <property type="match status" value="2"/>
</dbReference>
<evidence type="ECO:0000256" key="7">
    <source>
        <dbReference type="ARBA" id="ARBA00023136"/>
    </source>
</evidence>
<dbReference type="SUPFAM" id="SSF82714">
    <property type="entry name" value="Multidrug efflux transporter AcrB TolC docking domain, DN and DC subdomains"/>
    <property type="match status" value="2"/>
</dbReference>
<keyword evidence="6 8" id="KW-1133">Transmembrane helix</keyword>
<dbReference type="Gene3D" id="3.30.70.1430">
    <property type="entry name" value="Multidrug efflux transporter AcrB pore domain"/>
    <property type="match status" value="2"/>
</dbReference>
<feature type="transmembrane region" description="Helical" evidence="8">
    <location>
        <begin position="965"/>
        <end position="987"/>
    </location>
</feature>
<comment type="similarity">
    <text evidence="2">Belongs to the resistance-nodulation-cell division (RND) (TC 2.A.6) family.</text>
</comment>
<feature type="transmembrane region" description="Helical" evidence="8">
    <location>
        <begin position="362"/>
        <end position="382"/>
    </location>
</feature>
<feature type="transmembrane region" description="Helical" evidence="8">
    <location>
        <begin position="473"/>
        <end position="496"/>
    </location>
</feature>
<evidence type="ECO:0000256" key="3">
    <source>
        <dbReference type="ARBA" id="ARBA00022448"/>
    </source>
</evidence>
<dbReference type="NCBIfam" id="TIGR00914">
    <property type="entry name" value="2A0601"/>
    <property type="match status" value="1"/>
</dbReference>
<keyword evidence="7 8" id="KW-0472">Membrane</keyword>
<evidence type="ECO:0000313" key="10">
    <source>
        <dbReference type="Proteomes" id="UP000009026"/>
    </source>
</evidence>
<feature type="transmembrane region" description="Helical" evidence="8">
    <location>
        <begin position="336"/>
        <end position="355"/>
    </location>
</feature>
<evidence type="ECO:0000313" key="9">
    <source>
        <dbReference type="EMBL" id="AKQ66564.1"/>
    </source>
</evidence>
<comment type="subcellular location">
    <subcellularLocation>
        <location evidence="1">Cell membrane</location>
        <topology evidence="1">Multi-pass membrane protein</topology>
    </subcellularLocation>
</comment>
<dbReference type="GO" id="GO:0005886">
    <property type="term" value="C:plasma membrane"/>
    <property type="evidence" value="ECO:0007669"/>
    <property type="project" value="UniProtKB-SubCell"/>
</dbReference>
<dbReference type="PRINTS" id="PR00702">
    <property type="entry name" value="ACRIFLAVINRP"/>
</dbReference>
<organism evidence="9 10">
    <name type="scientific">Pseudomyxococcus hansupus</name>
    <dbReference type="NCBI Taxonomy" id="1297742"/>
    <lineage>
        <taxon>Bacteria</taxon>
        <taxon>Pseudomonadati</taxon>
        <taxon>Myxococcota</taxon>
        <taxon>Myxococcia</taxon>
        <taxon>Myxococcales</taxon>
        <taxon>Cystobacterineae</taxon>
        <taxon>Myxococcaceae</taxon>
        <taxon>Pseudomyxococcus</taxon>
    </lineage>
</organism>
<feature type="transmembrane region" description="Helical" evidence="8">
    <location>
        <begin position="915"/>
        <end position="936"/>
    </location>
</feature>
<name>A0A0H4WUU4_9BACT</name>
<gene>
    <name evidence="9" type="ORF">A176_003476</name>
</gene>
<feature type="transmembrane region" description="Helical" evidence="8">
    <location>
        <begin position="864"/>
        <end position="883"/>
    </location>
</feature>
<dbReference type="RefSeq" id="WP_002639353.1">
    <property type="nucleotide sequence ID" value="NZ_CP012109.1"/>
</dbReference>
<dbReference type="PATRIC" id="fig|1297742.4.peg.3507"/>
<dbReference type="PANTHER" id="PTHR32063">
    <property type="match status" value="1"/>
</dbReference>
<dbReference type="OrthoDB" id="5478262at2"/>
<dbReference type="Gene3D" id="3.30.70.1320">
    <property type="entry name" value="Multidrug efflux transporter AcrB pore domain like"/>
    <property type="match status" value="1"/>
</dbReference>
<evidence type="ECO:0000256" key="4">
    <source>
        <dbReference type="ARBA" id="ARBA00022475"/>
    </source>
</evidence>
<feature type="transmembrane region" description="Helical" evidence="8">
    <location>
        <begin position="528"/>
        <end position="546"/>
    </location>
</feature>
<dbReference type="PANTHER" id="PTHR32063:SF24">
    <property type="entry name" value="CATION EFFLUX SYSTEM (ACRB_ACRD_ACRF FAMILY)"/>
    <property type="match status" value="1"/>
</dbReference>
<dbReference type="AlphaFoldDB" id="A0A0H4WUU4"/>
<keyword evidence="3" id="KW-0813">Transport</keyword>
<dbReference type="InterPro" id="IPR001036">
    <property type="entry name" value="Acrflvin-R"/>
</dbReference>
<keyword evidence="5 8" id="KW-0812">Transmembrane</keyword>
<dbReference type="GO" id="GO:0008324">
    <property type="term" value="F:monoatomic cation transmembrane transporter activity"/>
    <property type="evidence" value="ECO:0007669"/>
    <property type="project" value="InterPro"/>
</dbReference>
<dbReference type="Gene3D" id="3.30.2090.10">
    <property type="entry name" value="Multidrug efflux transporter AcrB TolC docking domain, DN and DC subdomains"/>
    <property type="match status" value="2"/>
</dbReference>
<evidence type="ECO:0000256" key="2">
    <source>
        <dbReference type="ARBA" id="ARBA00010942"/>
    </source>
</evidence>
<feature type="transmembrane region" description="Helical" evidence="8">
    <location>
        <begin position="890"/>
        <end position="909"/>
    </location>
</feature>
<keyword evidence="4" id="KW-1003">Cell membrane</keyword>
<feature type="transmembrane region" description="Helical" evidence="8">
    <location>
        <begin position="388"/>
        <end position="411"/>
    </location>
</feature>
<evidence type="ECO:0000256" key="1">
    <source>
        <dbReference type="ARBA" id="ARBA00004651"/>
    </source>
</evidence>
<proteinExistence type="inferred from homology"/>
<reference evidence="9 10" key="1">
    <citation type="journal article" date="2016" name="PLoS ONE">
        <title>Complete Genome Sequence and Comparative Genomics of a Novel Myxobacterium Myxococcus hansupus.</title>
        <authorList>
            <person name="Sharma G."/>
            <person name="Narwani T."/>
            <person name="Subramanian S."/>
        </authorList>
    </citation>
    <scope>NUCLEOTIDE SEQUENCE [LARGE SCALE GENOMIC DNA]</scope>
    <source>
        <strain evidence="10">mixupus</strain>
    </source>
</reference>
<dbReference type="InterPro" id="IPR027463">
    <property type="entry name" value="AcrB_DN_DC_subdom"/>
</dbReference>
<dbReference type="eggNOG" id="COG3696">
    <property type="taxonomic scope" value="Bacteria"/>
</dbReference>